<protein>
    <recommendedName>
        <fullName evidence="1">Metallo-beta-lactamase domain-containing protein</fullName>
    </recommendedName>
</protein>
<dbReference type="RefSeq" id="WP_054534061.1">
    <property type="nucleotide sequence ID" value="NZ_LGKP01000015.1"/>
</dbReference>
<dbReference type="Pfam" id="PF00753">
    <property type="entry name" value="Lactamase_B"/>
    <property type="match status" value="1"/>
</dbReference>
<dbReference type="STRING" id="70996.SE18_08740"/>
<sequence>MEQRVLRFETQAGVRIYSLPVEVFSQFYANVYLVVADSTICLIDTGSGHGNSNRDLLTGFAALQDQWGEKLSLAEVNQIILTHAHIDHFGGLPFVRQFTQAQTAIHIADRRVITNYDGRLRFASKALSRFLRHAGVSAAQHQHLMGMYLQNKEAFQTAPIEQTFEDGDRLCDLFDVVYTPGHCPGQVCLRLDEVLFSADHILARTAPHLAPEMITPGTGLEHYIWGLQQVARLDGIALTLGGHEQPIENLPKRLEQIFASNQRKIERISDLLKAQPQTVAQLSASMYRGLQGYDELLGIEKVGAFVEYLYLRGYVRPVNIAPDDDDRDPINVVYELF</sequence>
<evidence type="ECO:0000313" key="3">
    <source>
        <dbReference type="Proteomes" id="UP000050277"/>
    </source>
</evidence>
<feature type="domain" description="Metallo-beta-lactamase" evidence="1">
    <location>
        <begin position="28"/>
        <end position="243"/>
    </location>
</feature>
<dbReference type="InterPro" id="IPR050662">
    <property type="entry name" value="Sec-metab_biosynth-thioest"/>
</dbReference>
<proteinExistence type="predicted"/>
<organism evidence="2 3">
    <name type="scientific">Herpetosiphon geysericola</name>
    <dbReference type="NCBI Taxonomy" id="70996"/>
    <lineage>
        <taxon>Bacteria</taxon>
        <taxon>Bacillati</taxon>
        <taxon>Chloroflexota</taxon>
        <taxon>Chloroflexia</taxon>
        <taxon>Herpetosiphonales</taxon>
        <taxon>Herpetosiphonaceae</taxon>
        <taxon>Herpetosiphon</taxon>
    </lineage>
</organism>
<dbReference type="OrthoDB" id="9761531at2"/>
<keyword evidence="3" id="KW-1185">Reference proteome</keyword>
<dbReference type="PANTHER" id="PTHR23131:SF4">
    <property type="entry name" value="METALLO-BETA-LACTAMASE SUPERFAMILY POTEIN"/>
    <property type="match status" value="1"/>
</dbReference>
<evidence type="ECO:0000259" key="1">
    <source>
        <dbReference type="SMART" id="SM00849"/>
    </source>
</evidence>
<dbReference type="Gene3D" id="3.60.15.10">
    <property type="entry name" value="Ribonuclease Z/Hydroxyacylglutathione hydrolase-like"/>
    <property type="match status" value="1"/>
</dbReference>
<dbReference type="Proteomes" id="UP000050277">
    <property type="component" value="Unassembled WGS sequence"/>
</dbReference>
<dbReference type="EMBL" id="LGKP01000015">
    <property type="protein sequence ID" value="KPL88768.1"/>
    <property type="molecule type" value="Genomic_DNA"/>
</dbReference>
<name>A0A0P6YEN4_9CHLR</name>
<dbReference type="InterPro" id="IPR036866">
    <property type="entry name" value="RibonucZ/Hydroxyglut_hydro"/>
</dbReference>
<reference evidence="2 3" key="1">
    <citation type="submission" date="2015-07" db="EMBL/GenBank/DDBJ databases">
        <title>Whole genome sequence of Herpetosiphon geysericola DSM 7119.</title>
        <authorList>
            <person name="Hemp J."/>
            <person name="Ward L.M."/>
            <person name="Pace L.A."/>
            <person name="Fischer W.W."/>
        </authorList>
    </citation>
    <scope>NUCLEOTIDE SEQUENCE [LARGE SCALE GENOMIC DNA]</scope>
    <source>
        <strain evidence="2 3">DSM 7119</strain>
    </source>
</reference>
<gene>
    <name evidence="2" type="ORF">SE18_08740</name>
</gene>
<accession>A0A0P6YEN4</accession>
<comment type="caution">
    <text evidence="2">The sequence shown here is derived from an EMBL/GenBank/DDBJ whole genome shotgun (WGS) entry which is preliminary data.</text>
</comment>
<dbReference type="SMART" id="SM00849">
    <property type="entry name" value="Lactamase_B"/>
    <property type="match status" value="1"/>
</dbReference>
<dbReference type="AlphaFoldDB" id="A0A0P6YEN4"/>
<dbReference type="SUPFAM" id="SSF56281">
    <property type="entry name" value="Metallo-hydrolase/oxidoreductase"/>
    <property type="match status" value="1"/>
</dbReference>
<evidence type="ECO:0000313" key="2">
    <source>
        <dbReference type="EMBL" id="KPL88768.1"/>
    </source>
</evidence>
<dbReference type="PANTHER" id="PTHR23131">
    <property type="entry name" value="ENDORIBONUCLEASE LACTB2"/>
    <property type="match status" value="1"/>
</dbReference>
<dbReference type="InterPro" id="IPR001279">
    <property type="entry name" value="Metallo-B-lactamas"/>
</dbReference>